<protein>
    <submittedName>
        <fullName evidence="1">Uncharacterized protein</fullName>
    </submittedName>
</protein>
<proteinExistence type="predicted"/>
<evidence type="ECO:0000313" key="2">
    <source>
        <dbReference type="Proteomes" id="UP001628179"/>
    </source>
</evidence>
<dbReference type="Proteomes" id="UP001628179">
    <property type="component" value="Unassembled WGS sequence"/>
</dbReference>
<keyword evidence="2" id="KW-1185">Reference proteome</keyword>
<dbReference type="EMBL" id="BAAFSV010000002">
    <property type="protein sequence ID" value="GAB1314781.1"/>
    <property type="molecule type" value="Genomic_DNA"/>
</dbReference>
<accession>A0ABQ0GAM4</accession>
<comment type="caution">
    <text evidence="1">The sequence shown here is derived from an EMBL/GenBank/DDBJ whole genome shotgun (WGS) entry which is preliminary data.</text>
</comment>
<name>A0ABQ0GAM4_9PEZI</name>
<gene>
    <name evidence="1" type="ORF">MFIFM68171_04991</name>
</gene>
<reference evidence="1 2" key="1">
    <citation type="submission" date="2024-09" db="EMBL/GenBank/DDBJ databases">
        <title>Itraconazole resistance in Madurella fahalii resulting from another homologue of gene encoding cytochrome P450 14-alpha sterol demethylase (CYP51).</title>
        <authorList>
            <person name="Yoshioka I."/>
            <person name="Fahal A.H."/>
            <person name="Kaneko S."/>
            <person name="Yaguchi T."/>
        </authorList>
    </citation>
    <scope>NUCLEOTIDE SEQUENCE [LARGE SCALE GENOMIC DNA]</scope>
    <source>
        <strain evidence="1 2">IFM 68171</strain>
    </source>
</reference>
<evidence type="ECO:0000313" key="1">
    <source>
        <dbReference type="EMBL" id="GAB1314781.1"/>
    </source>
</evidence>
<sequence length="129" mass="15005">MIDSTTLLHRTIACPTHHKKHMERLQEMWDLEWANIAMAKTDPYHRQRAQQSKEEETLSREKTLGKLYREADLLNAEFYSAAVTFQLDILVRVSQSSGIVLRRTTSERCPRGVSESIVEDRSVTRKDQC</sequence>
<dbReference type="RefSeq" id="XP_070916512.1">
    <property type="nucleotide sequence ID" value="XM_071060411.1"/>
</dbReference>
<dbReference type="GeneID" id="98175734"/>
<organism evidence="1 2">
    <name type="scientific">Madurella fahalii</name>
    <dbReference type="NCBI Taxonomy" id="1157608"/>
    <lineage>
        <taxon>Eukaryota</taxon>
        <taxon>Fungi</taxon>
        <taxon>Dikarya</taxon>
        <taxon>Ascomycota</taxon>
        <taxon>Pezizomycotina</taxon>
        <taxon>Sordariomycetes</taxon>
        <taxon>Sordariomycetidae</taxon>
        <taxon>Sordariales</taxon>
        <taxon>Sordariales incertae sedis</taxon>
        <taxon>Madurella</taxon>
    </lineage>
</organism>